<dbReference type="InterPro" id="IPR014001">
    <property type="entry name" value="Helicase_ATP-bd"/>
</dbReference>
<organism evidence="5 6">
    <name type="scientific">Albimonas pacifica</name>
    <dbReference type="NCBI Taxonomy" id="1114924"/>
    <lineage>
        <taxon>Bacteria</taxon>
        <taxon>Pseudomonadati</taxon>
        <taxon>Pseudomonadota</taxon>
        <taxon>Alphaproteobacteria</taxon>
        <taxon>Rhodobacterales</taxon>
        <taxon>Paracoccaceae</taxon>
        <taxon>Albimonas</taxon>
    </lineage>
</organism>
<dbReference type="GO" id="GO:0005524">
    <property type="term" value="F:ATP binding"/>
    <property type="evidence" value="ECO:0007669"/>
    <property type="project" value="UniProtKB-KW"/>
</dbReference>
<dbReference type="InterPro" id="IPR001650">
    <property type="entry name" value="Helicase_C-like"/>
</dbReference>
<dbReference type="PANTHER" id="PTHR47962:SF5">
    <property type="entry name" value="ATP-DEPENDENT HELICASE LHR-RELATED"/>
    <property type="match status" value="1"/>
</dbReference>
<dbReference type="InterPro" id="IPR011545">
    <property type="entry name" value="DEAD/DEAH_box_helicase_dom"/>
</dbReference>
<evidence type="ECO:0000313" key="6">
    <source>
        <dbReference type="Proteomes" id="UP000199377"/>
    </source>
</evidence>
<dbReference type="PROSITE" id="PS51194">
    <property type="entry name" value="HELICASE_CTER"/>
    <property type="match status" value="1"/>
</dbReference>
<evidence type="ECO:0000313" key="5">
    <source>
        <dbReference type="EMBL" id="SFJ20387.1"/>
    </source>
</evidence>
<protein>
    <submittedName>
        <fullName evidence="5">ATP-dependent helicase Lhr and Lhr-like helicase</fullName>
    </submittedName>
</protein>
<keyword evidence="5" id="KW-0378">Hydrolase</keyword>
<dbReference type="GO" id="GO:0016887">
    <property type="term" value="F:ATP hydrolysis activity"/>
    <property type="evidence" value="ECO:0007669"/>
    <property type="project" value="TreeGrafter"/>
</dbReference>
<evidence type="ECO:0000259" key="3">
    <source>
        <dbReference type="PROSITE" id="PS51192"/>
    </source>
</evidence>
<dbReference type="GO" id="GO:0003677">
    <property type="term" value="F:DNA binding"/>
    <property type="evidence" value="ECO:0007669"/>
    <property type="project" value="TreeGrafter"/>
</dbReference>
<dbReference type="SUPFAM" id="SSF52540">
    <property type="entry name" value="P-loop containing nucleoside triphosphate hydrolases"/>
    <property type="match status" value="1"/>
</dbReference>
<dbReference type="GO" id="GO:0004386">
    <property type="term" value="F:helicase activity"/>
    <property type="evidence" value="ECO:0007669"/>
    <property type="project" value="UniProtKB-KW"/>
</dbReference>
<feature type="domain" description="Helicase ATP-binding" evidence="3">
    <location>
        <begin position="33"/>
        <end position="211"/>
    </location>
</feature>
<dbReference type="SMART" id="SM00490">
    <property type="entry name" value="HELICc"/>
    <property type="match status" value="1"/>
</dbReference>
<dbReference type="Pfam" id="PF00271">
    <property type="entry name" value="Helicase_C"/>
    <property type="match status" value="1"/>
</dbReference>
<keyword evidence="6" id="KW-1185">Reference proteome</keyword>
<dbReference type="OrthoDB" id="9815222at2"/>
<gene>
    <name evidence="5" type="ORF">SAMN05216258_1171</name>
</gene>
<evidence type="ECO:0000259" key="4">
    <source>
        <dbReference type="PROSITE" id="PS51194"/>
    </source>
</evidence>
<keyword evidence="1" id="KW-0547">Nucleotide-binding</keyword>
<name>A0A1I3PGA6_9RHOB</name>
<dbReference type="InterPro" id="IPR027417">
    <property type="entry name" value="P-loop_NTPase"/>
</dbReference>
<dbReference type="EMBL" id="FOQH01000017">
    <property type="protein sequence ID" value="SFJ20387.1"/>
    <property type="molecule type" value="Genomic_DNA"/>
</dbReference>
<dbReference type="RefSeq" id="WP_092865722.1">
    <property type="nucleotide sequence ID" value="NZ_FOQH01000017.1"/>
</dbReference>
<sequence>MSNSRAELARMMPDAFSIFFAGRQPYPGQASVMPEIVRGQNVLFAAPTASGKTEAAVAPLYQRHVSFRRGALSTIYVAPTKALVNDLYERLVTYLGIKHPGTIARYTGDRHEYSRAEGAFCVVVTPEALDSLQLRHPELLHSVRSVVVDEIHLLHGQARGQQLRHVISRIRSAAKPPRSPRDNFQIVGMTATLDDMPAVAALWLGEDAKVLSHGSPREIDLELVDVVVEEPGQADRAKARQLARWLERAGAEKVLVFTNSRNGAHAMAAHLHEELSGTRWPVHLHFGALPAGQRERVEEQMRSDRFGVCVATSTLEIGIDIGDVDTVVLAEMPRSVNGFLQRIGRGNRRTGTCRVVGFRSSDDDEQLMQALLDCGRRGDLDDVYEYDRPSVRFQQVLSLAWRATREDRSLTEKHLAAEAGTAEHTRVVHDMLATGCLVDLRGALVPSDRLIDEGDAGRIHTVIAGGVSSSVVDIRTGDTAFRDADAATTGGALFHAGAMRRLLAGGDGAAYLGDNAKKSHPLAKIKATGPALPTSRSIIWALARLNGYDPARWQLNGGTLLTWGGQTLNALLAAVFRRSAPDRNFSPSPTAVSGDIFAIDLSIESIRDLAKGIETANDLPLSVASKFVGPSRFIGELSDALVAEEKRRAVPWALLHRWLDRVEGIDLGGSLPMEKRN</sequence>
<evidence type="ECO:0000256" key="2">
    <source>
        <dbReference type="ARBA" id="ARBA00022840"/>
    </source>
</evidence>
<dbReference type="PANTHER" id="PTHR47962">
    <property type="entry name" value="ATP-DEPENDENT HELICASE LHR-RELATED-RELATED"/>
    <property type="match status" value="1"/>
</dbReference>
<dbReference type="Pfam" id="PF00270">
    <property type="entry name" value="DEAD"/>
    <property type="match status" value="1"/>
</dbReference>
<evidence type="ECO:0000256" key="1">
    <source>
        <dbReference type="ARBA" id="ARBA00022741"/>
    </source>
</evidence>
<dbReference type="Gene3D" id="3.40.50.300">
    <property type="entry name" value="P-loop containing nucleotide triphosphate hydrolases"/>
    <property type="match status" value="2"/>
</dbReference>
<dbReference type="Proteomes" id="UP000199377">
    <property type="component" value="Unassembled WGS sequence"/>
</dbReference>
<accession>A0A1I3PGA6</accession>
<proteinExistence type="predicted"/>
<reference evidence="5 6" key="1">
    <citation type="submission" date="2016-10" db="EMBL/GenBank/DDBJ databases">
        <authorList>
            <person name="de Groot N.N."/>
        </authorList>
    </citation>
    <scope>NUCLEOTIDE SEQUENCE [LARGE SCALE GENOMIC DNA]</scope>
    <source>
        <strain evidence="5 6">CGMCC 1.11030</strain>
    </source>
</reference>
<dbReference type="InterPro" id="IPR052511">
    <property type="entry name" value="ATP-dep_Helicase"/>
</dbReference>
<feature type="domain" description="Helicase C-terminal" evidence="4">
    <location>
        <begin position="238"/>
        <end position="391"/>
    </location>
</feature>
<keyword evidence="5" id="KW-0347">Helicase</keyword>
<dbReference type="PROSITE" id="PS51192">
    <property type="entry name" value="HELICASE_ATP_BIND_1"/>
    <property type="match status" value="1"/>
</dbReference>
<dbReference type="STRING" id="1114924.SAMN05216258_1171"/>
<dbReference type="SMART" id="SM00487">
    <property type="entry name" value="DEXDc"/>
    <property type="match status" value="1"/>
</dbReference>
<dbReference type="AlphaFoldDB" id="A0A1I3PGA6"/>
<keyword evidence="2" id="KW-0067">ATP-binding</keyword>